<feature type="site" description="Electron transfer via tryptophanyl radical" evidence="7">
    <location>
        <position position="322"/>
    </location>
</feature>
<dbReference type="PRINTS" id="PR00147">
    <property type="entry name" value="DNAPHOTLYASE"/>
</dbReference>
<dbReference type="GO" id="GO:0006950">
    <property type="term" value="P:response to stress"/>
    <property type="evidence" value="ECO:0007669"/>
    <property type="project" value="UniProtKB-ARBA"/>
</dbReference>
<keyword evidence="4 6" id="KW-0274">FAD</keyword>
<evidence type="ECO:0000313" key="11">
    <source>
        <dbReference type="Proteomes" id="UP000829196"/>
    </source>
</evidence>
<dbReference type="InterPro" id="IPR036155">
    <property type="entry name" value="Crypto/Photolyase_N_sf"/>
</dbReference>
<dbReference type="Proteomes" id="UP000829196">
    <property type="component" value="Unassembled WGS sequence"/>
</dbReference>
<dbReference type="GO" id="GO:0043153">
    <property type="term" value="P:entrainment of circadian clock by photoperiod"/>
    <property type="evidence" value="ECO:0007669"/>
    <property type="project" value="TreeGrafter"/>
</dbReference>
<dbReference type="GO" id="GO:0003677">
    <property type="term" value="F:DNA binding"/>
    <property type="evidence" value="ECO:0007669"/>
    <property type="project" value="TreeGrafter"/>
</dbReference>
<keyword evidence="5" id="KW-0157">Chromophore</keyword>
<dbReference type="GO" id="GO:0005634">
    <property type="term" value="C:nucleus"/>
    <property type="evidence" value="ECO:0007669"/>
    <property type="project" value="TreeGrafter"/>
</dbReference>
<organism evidence="10 11">
    <name type="scientific">Dendrobium nobile</name>
    <name type="common">Orchid</name>
    <dbReference type="NCBI Taxonomy" id="94219"/>
    <lineage>
        <taxon>Eukaryota</taxon>
        <taxon>Viridiplantae</taxon>
        <taxon>Streptophyta</taxon>
        <taxon>Embryophyta</taxon>
        <taxon>Tracheophyta</taxon>
        <taxon>Spermatophyta</taxon>
        <taxon>Magnoliopsida</taxon>
        <taxon>Liliopsida</taxon>
        <taxon>Asparagales</taxon>
        <taxon>Orchidaceae</taxon>
        <taxon>Epidendroideae</taxon>
        <taxon>Malaxideae</taxon>
        <taxon>Dendrobiinae</taxon>
        <taxon>Dendrobium</taxon>
    </lineage>
</organism>
<evidence type="ECO:0000256" key="3">
    <source>
        <dbReference type="ARBA" id="ARBA00022630"/>
    </source>
</evidence>
<dbReference type="FunFam" id="1.10.579.10:FF:000003">
    <property type="entry name" value="Deoxyribodipyrimidine photo-lyase"/>
    <property type="match status" value="1"/>
</dbReference>
<dbReference type="PROSITE" id="PS00394">
    <property type="entry name" value="DNA_PHOTOLYASES_1_1"/>
    <property type="match status" value="1"/>
</dbReference>
<dbReference type="Gene3D" id="3.40.50.620">
    <property type="entry name" value="HUPs"/>
    <property type="match status" value="2"/>
</dbReference>
<dbReference type="Pfam" id="PF03441">
    <property type="entry name" value="FAD_binding_7"/>
    <property type="match status" value="1"/>
</dbReference>
<evidence type="ECO:0000256" key="2">
    <source>
        <dbReference type="ARBA" id="ARBA00005862"/>
    </source>
</evidence>
<feature type="binding site" evidence="6">
    <location>
        <begin position="312"/>
        <end position="314"/>
    </location>
    <ligand>
        <name>FAD</name>
        <dbReference type="ChEBI" id="CHEBI:57692"/>
    </ligand>
</feature>
<dbReference type="PROSITE" id="PS51645">
    <property type="entry name" value="PHR_CRY_ALPHA_BETA"/>
    <property type="match status" value="1"/>
</dbReference>
<dbReference type="InterPro" id="IPR002081">
    <property type="entry name" value="Cryptochrome/DNA_photolyase_1"/>
</dbReference>
<comment type="cofactor">
    <cofactor evidence="1">
        <name>(6R)-5,10-methylene-5,6,7,8-tetrahydrofolate</name>
        <dbReference type="ChEBI" id="CHEBI:15636"/>
    </cofactor>
</comment>
<gene>
    <name evidence="10" type="ORF">KFK09_009706</name>
</gene>
<evidence type="ECO:0000256" key="1">
    <source>
        <dbReference type="ARBA" id="ARBA00001932"/>
    </source>
</evidence>
<comment type="similarity">
    <text evidence="2">Belongs to the DNA photolyase class-1 family.</text>
</comment>
<reference evidence="10" key="1">
    <citation type="journal article" date="2022" name="Front. Genet.">
        <title>Chromosome-Scale Assembly of the Dendrobium nobile Genome Provides Insights Into the Molecular Mechanism of the Biosynthesis of the Medicinal Active Ingredient of Dendrobium.</title>
        <authorList>
            <person name="Xu Q."/>
            <person name="Niu S.-C."/>
            <person name="Li K.-L."/>
            <person name="Zheng P.-J."/>
            <person name="Zhang X.-J."/>
            <person name="Jia Y."/>
            <person name="Liu Y."/>
            <person name="Niu Y.-X."/>
            <person name="Yu L.-H."/>
            <person name="Chen D.-F."/>
            <person name="Zhang G.-Q."/>
        </authorList>
    </citation>
    <scope>NUCLEOTIDE SEQUENCE</scope>
    <source>
        <tissue evidence="10">Leaf</tissue>
    </source>
</reference>
<evidence type="ECO:0000256" key="6">
    <source>
        <dbReference type="PIRSR" id="PIRSR602081-1"/>
    </source>
</evidence>
<dbReference type="GO" id="GO:0006139">
    <property type="term" value="P:nucleobase-containing compound metabolic process"/>
    <property type="evidence" value="ECO:0007669"/>
    <property type="project" value="UniProtKB-ARBA"/>
</dbReference>
<feature type="binding site" evidence="6">
    <location>
        <position position="212"/>
    </location>
    <ligand>
        <name>FAD</name>
        <dbReference type="ChEBI" id="CHEBI:57692"/>
    </ligand>
</feature>
<keyword evidence="3 6" id="KW-0285">Flavoprotein</keyword>
<dbReference type="InterPro" id="IPR006050">
    <property type="entry name" value="DNA_photolyase_N"/>
</dbReference>
<evidence type="ECO:0000256" key="7">
    <source>
        <dbReference type="PIRSR" id="PIRSR602081-2"/>
    </source>
</evidence>
<feature type="region of interest" description="Disordered" evidence="8">
    <location>
        <begin position="494"/>
        <end position="518"/>
    </location>
</feature>
<evidence type="ECO:0000256" key="8">
    <source>
        <dbReference type="SAM" id="MobiDB-lite"/>
    </source>
</evidence>
<evidence type="ECO:0000256" key="5">
    <source>
        <dbReference type="ARBA" id="ARBA00022991"/>
    </source>
</evidence>
<keyword evidence="11" id="KW-1185">Reference proteome</keyword>
<protein>
    <recommendedName>
        <fullName evidence="9">Photolyase/cryptochrome alpha/beta domain-containing protein</fullName>
    </recommendedName>
</protein>
<evidence type="ECO:0000313" key="10">
    <source>
        <dbReference type="EMBL" id="KAI0513676.1"/>
    </source>
</evidence>
<dbReference type="PANTHER" id="PTHR11455">
    <property type="entry name" value="CRYPTOCHROME"/>
    <property type="match status" value="1"/>
</dbReference>
<proteinExistence type="inferred from homology"/>
<dbReference type="PANTHER" id="PTHR11455:SF18">
    <property type="entry name" value="SI:CH1073-390K14.1"/>
    <property type="match status" value="1"/>
</dbReference>
<feature type="binding site" evidence="6">
    <location>
        <begin position="170"/>
        <end position="174"/>
    </location>
    <ligand>
        <name>FAD</name>
        <dbReference type="ChEBI" id="CHEBI:57692"/>
    </ligand>
</feature>
<feature type="site" description="Electron transfer via tryptophanyl radical" evidence="7">
    <location>
        <position position="299"/>
    </location>
</feature>
<dbReference type="GO" id="GO:0032922">
    <property type="term" value="P:circadian regulation of gene expression"/>
    <property type="evidence" value="ECO:0007669"/>
    <property type="project" value="TreeGrafter"/>
</dbReference>
<dbReference type="InterPro" id="IPR014729">
    <property type="entry name" value="Rossmann-like_a/b/a_fold"/>
</dbReference>
<dbReference type="InterPro" id="IPR005101">
    <property type="entry name" value="Cryptochr/Photolyase_FAD-bd"/>
</dbReference>
<dbReference type="EMBL" id="JAGYWB010000008">
    <property type="protein sequence ID" value="KAI0513676.1"/>
    <property type="molecule type" value="Genomic_DNA"/>
</dbReference>
<dbReference type="InterPro" id="IPR018394">
    <property type="entry name" value="DNA_photolyase_1_CS_C"/>
</dbReference>
<sequence length="587" mass="66965">MMGSQSRTIVWFRRDLRIEDNPALLSAARDGVTLPVFIWCPSEEGKFYPGRCSRWWLKQSLAHLDQSLKSIGAPLVFIRAESTVSALLQCVNAIGATRVVYNHLYGIESLDSCSIEELGLEKESEKPSNALLGRGWSPGWSNADKVLSVFVGENLLNYSKNRMKLEGTTTSLLSPYLHFGEISVRKIFQNVRMRQIQWTKENSDAVESVDFFLRSIGLREYSRYLCFNFPFTHEMSLLGNLKHYPWRADQEQFKSWRQGRTGYPLVDAGMRELWATGWMHNRTRVIVASFFVKFLQLPWTWGMKYFWDTLLDADLESDILGWQYISGSLPDGHELIRLDSPEEQGRKFDPDGAYIRSWIPELARMPTEWIHHPWDAPTSILKAAGVDLGSNYPKPIVDINIARGHLDDALSTMWELDRAAKAERFNGAGEVVADNVKMQAFDIPTVVVRREASDITSSLDQRVPSFHNMDTNFNKKRSINLDYVMKKEVEFSNNEKGTVGEEDDLRSTAESSSAKRRSISEAQFSVPLPCYSESDSKNQCEYDAFKPQFFRGSPSTPVQKDNAMEAQYEEADVESCKEGLRSCKRPA</sequence>
<evidence type="ECO:0000259" key="9">
    <source>
        <dbReference type="PROSITE" id="PS51645"/>
    </source>
</evidence>
<feature type="binding site" evidence="6">
    <location>
        <position position="158"/>
    </location>
    <ligand>
        <name>FAD</name>
        <dbReference type="ChEBI" id="CHEBI:57692"/>
    </ligand>
</feature>
<dbReference type="GO" id="GO:0071949">
    <property type="term" value="F:FAD binding"/>
    <property type="evidence" value="ECO:0007669"/>
    <property type="project" value="TreeGrafter"/>
</dbReference>
<dbReference type="OrthoDB" id="435881at2759"/>
<dbReference type="InterPro" id="IPR036134">
    <property type="entry name" value="Crypto/Photolyase_FAD-like_sf"/>
</dbReference>
<evidence type="ECO:0000256" key="4">
    <source>
        <dbReference type="ARBA" id="ARBA00022827"/>
    </source>
</evidence>
<comment type="caution">
    <text evidence="10">The sequence shown here is derived from an EMBL/GenBank/DDBJ whole genome shotgun (WGS) entry which is preliminary data.</text>
</comment>
<dbReference type="GO" id="GO:0003904">
    <property type="term" value="F:deoxyribodipyrimidine photo-lyase activity"/>
    <property type="evidence" value="ECO:0007669"/>
    <property type="project" value="TreeGrafter"/>
</dbReference>
<dbReference type="Gene3D" id="1.25.40.80">
    <property type="match status" value="1"/>
</dbReference>
<name>A0A8T3BNE7_DENNO</name>
<dbReference type="SUPFAM" id="SSF48173">
    <property type="entry name" value="Cryptochrome/photolyase FAD-binding domain"/>
    <property type="match status" value="1"/>
</dbReference>
<feature type="site" description="Electron transfer via tryptophanyl radical" evidence="7">
    <location>
        <position position="246"/>
    </location>
</feature>
<feature type="domain" description="Photolyase/cryptochrome alpha/beta" evidence="9">
    <location>
        <begin position="6"/>
        <end position="131"/>
    </location>
</feature>
<accession>A0A8T3BNE7</accession>
<dbReference type="SUPFAM" id="SSF52425">
    <property type="entry name" value="Cryptochrome/photolyase, N-terminal domain"/>
    <property type="match status" value="1"/>
</dbReference>
<dbReference type="SMR" id="A0A8T3BNE7"/>
<dbReference type="GO" id="GO:0005737">
    <property type="term" value="C:cytoplasm"/>
    <property type="evidence" value="ECO:0007669"/>
    <property type="project" value="TreeGrafter"/>
</dbReference>
<dbReference type="Pfam" id="PF00875">
    <property type="entry name" value="DNA_photolyase"/>
    <property type="match status" value="1"/>
</dbReference>
<dbReference type="AlphaFoldDB" id="A0A8T3BNE7"/>
<dbReference type="Gene3D" id="1.10.579.10">
    <property type="entry name" value="DNA Cyclobutane Dipyrimidine Photolyase, subunit A, domain 3"/>
    <property type="match status" value="1"/>
</dbReference>
<comment type="cofactor">
    <cofactor evidence="6">
        <name>FAD</name>
        <dbReference type="ChEBI" id="CHEBI:57692"/>
    </cofactor>
    <text evidence="6">Binds 1 FAD per subunit.</text>
</comment>